<evidence type="ECO:0000256" key="1">
    <source>
        <dbReference type="SAM" id="MobiDB-lite"/>
    </source>
</evidence>
<reference evidence="2 3" key="1">
    <citation type="submission" date="2016-10" db="EMBL/GenBank/DDBJ databases">
        <title>Arsenicibacter rosenii gen. nov., sp. nov., an efficient arsenic-methylating bacterium isolated from an arsenic-contaminated paddy soil.</title>
        <authorList>
            <person name="Huang K."/>
        </authorList>
    </citation>
    <scope>NUCLEOTIDE SEQUENCE [LARGE SCALE GENOMIC DNA]</scope>
    <source>
        <strain evidence="2 3">SM-1</strain>
    </source>
</reference>
<dbReference type="RefSeq" id="WP_071503464.1">
    <property type="nucleotide sequence ID" value="NZ_MORL01000005.1"/>
</dbReference>
<feature type="region of interest" description="Disordered" evidence="1">
    <location>
        <begin position="1"/>
        <end position="27"/>
    </location>
</feature>
<proteinExistence type="predicted"/>
<evidence type="ECO:0000313" key="3">
    <source>
        <dbReference type="Proteomes" id="UP000181790"/>
    </source>
</evidence>
<name>A0A1S2VJV5_9BACT</name>
<evidence type="ECO:0000313" key="2">
    <source>
        <dbReference type="EMBL" id="OIN59013.1"/>
    </source>
</evidence>
<dbReference type="EMBL" id="MORL01000005">
    <property type="protein sequence ID" value="OIN59013.1"/>
    <property type="molecule type" value="Genomic_DNA"/>
</dbReference>
<accession>A0A1S2VJV5</accession>
<gene>
    <name evidence="2" type="ORF">BLX24_12425</name>
</gene>
<comment type="caution">
    <text evidence="2">The sequence shown here is derived from an EMBL/GenBank/DDBJ whole genome shotgun (WGS) entry which is preliminary data.</text>
</comment>
<keyword evidence="3" id="KW-1185">Reference proteome</keyword>
<feature type="compositionally biased region" description="Polar residues" evidence="1">
    <location>
        <begin position="1"/>
        <end position="16"/>
    </location>
</feature>
<protein>
    <submittedName>
        <fullName evidence="2">Uncharacterized protein</fullName>
    </submittedName>
</protein>
<dbReference type="AlphaFoldDB" id="A0A1S2VJV5"/>
<organism evidence="2 3">
    <name type="scientific">Arsenicibacter rosenii</name>
    <dbReference type="NCBI Taxonomy" id="1750698"/>
    <lineage>
        <taxon>Bacteria</taxon>
        <taxon>Pseudomonadati</taxon>
        <taxon>Bacteroidota</taxon>
        <taxon>Cytophagia</taxon>
        <taxon>Cytophagales</taxon>
        <taxon>Spirosomataceae</taxon>
        <taxon>Arsenicibacter</taxon>
    </lineage>
</organism>
<dbReference type="Proteomes" id="UP000181790">
    <property type="component" value="Unassembled WGS sequence"/>
</dbReference>
<sequence length="71" mass="7676">MGDSLKNQKLSVNNYSVPGPCDGQKQGDAAKSIAIGYVDDNAGMVLYAKTILLWPYHGVRPGSLFRKSGYL</sequence>